<organism evidence="3">
    <name type="scientific">Acididesulfobacillus acetoxydans</name>
    <dbReference type="NCBI Taxonomy" id="1561005"/>
    <lineage>
        <taxon>Bacteria</taxon>
        <taxon>Bacillati</taxon>
        <taxon>Bacillota</taxon>
        <taxon>Clostridia</taxon>
        <taxon>Eubacteriales</taxon>
        <taxon>Peptococcaceae</taxon>
        <taxon>Acididesulfobacillus</taxon>
    </lineage>
</organism>
<evidence type="ECO:0000259" key="2">
    <source>
        <dbReference type="Pfam" id="PF00582"/>
    </source>
</evidence>
<dbReference type="InterPro" id="IPR006015">
    <property type="entry name" value="Universal_stress_UspA"/>
</dbReference>
<dbReference type="Gene3D" id="3.40.50.620">
    <property type="entry name" value="HUPs"/>
    <property type="match status" value="1"/>
</dbReference>
<dbReference type="CDD" id="cd00293">
    <property type="entry name" value="USP-like"/>
    <property type="match status" value="1"/>
</dbReference>
<dbReference type="EMBL" id="CDGJ01000052">
    <property type="protein sequence ID" value="CEJ07405.1"/>
    <property type="molecule type" value="Genomic_DNA"/>
</dbReference>
<gene>
    <name evidence="3" type="ORF">DEACI_0468</name>
    <name evidence="4" type="ORF">DEACI_1868</name>
</gene>
<evidence type="ECO:0000313" key="3">
    <source>
        <dbReference type="EMBL" id="CAA7599839.1"/>
    </source>
</evidence>
<dbReference type="AlphaFoldDB" id="A0A8S0W6G9"/>
<dbReference type="PRINTS" id="PR01438">
    <property type="entry name" value="UNVRSLSTRESS"/>
</dbReference>
<proteinExistence type="inferred from homology"/>
<dbReference type="Pfam" id="PF00582">
    <property type="entry name" value="Usp"/>
    <property type="match status" value="1"/>
</dbReference>
<dbReference type="PANTHER" id="PTHR46268">
    <property type="entry name" value="STRESS RESPONSE PROTEIN NHAX"/>
    <property type="match status" value="1"/>
</dbReference>
<protein>
    <submittedName>
        <fullName evidence="3 4">Universal stress protein</fullName>
    </submittedName>
</protein>
<dbReference type="KEGG" id="aacx:DEACI_0468"/>
<dbReference type="Proteomes" id="UP001071230">
    <property type="component" value="Unassembled WGS sequence"/>
</dbReference>
<accession>A0A8S0W6G9</accession>
<dbReference type="Proteomes" id="UP000836597">
    <property type="component" value="Chromosome"/>
</dbReference>
<name>A0A8S0W6G9_9FIRM</name>
<evidence type="ECO:0000256" key="1">
    <source>
        <dbReference type="ARBA" id="ARBA00008791"/>
    </source>
</evidence>
<dbReference type="SUPFAM" id="SSF52402">
    <property type="entry name" value="Adenine nucleotide alpha hydrolases-like"/>
    <property type="match status" value="1"/>
</dbReference>
<dbReference type="InterPro" id="IPR006016">
    <property type="entry name" value="UspA"/>
</dbReference>
<sequence>MNDSKFKVLLYSDGSHQAFSAAVYTATLLKNTPNMYLTVVQLQECEQGGAGTEYSWKELRPKYKRYYWGCIKGSDYRWIDTWPARPTEEWMKRVLSESDAETRRQYDEILQKTNDIFALRATNVSHQELCTSTSVADAPDISETVDMILEYATKNAFELIIMGTRGLSSFHGLIHGSLAHTMLNRSGIPVLLIKKLPQEFIDNYLTEGGARKTGGV</sequence>
<evidence type="ECO:0000313" key="5">
    <source>
        <dbReference type="Proteomes" id="UP001071230"/>
    </source>
</evidence>
<evidence type="ECO:0000313" key="4">
    <source>
        <dbReference type="EMBL" id="CEJ07405.1"/>
    </source>
</evidence>
<comment type="similarity">
    <text evidence="1">Belongs to the universal stress protein A family.</text>
</comment>
<reference evidence="3" key="2">
    <citation type="submission" date="2020-01" db="EMBL/GenBank/DDBJ databases">
        <authorList>
            <person name="Hornung B."/>
        </authorList>
    </citation>
    <scope>NUCLEOTIDE SEQUENCE</scope>
    <source>
        <strain evidence="3">PacBioINE</strain>
    </source>
</reference>
<feature type="domain" description="UspA" evidence="2">
    <location>
        <begin position="143"/>
        <end position="194"/>
    </location>
</feature>
<dbReference type="PANTHER" id="PTHR46268:SF6">
    <property type="entry name" value="UNIVERSAL STRESS PROTEIN UP12"/>
    <property type="match status" value="1"/>
</dbReference>
<dbReference type="RefSeq" id="WP_240983598.1">
    <property type="nucleotide sequence ID" value="NZ_CDGJ01000052.1"/>
</dbReference>
<keyword evidence="5" id="KW-1185">Reference proteome</keyword>
<dbReference type="EMBL" id="LR746496">
    <property type="protein sequence ID" value="CAA7599839.1"/>
    <property type="molecule type" value="Genomic_DNA"/>
</dbReference>
<reference evidence="4" key="1">
    <citation type="submission" date="2014-11" db="EMBL/GenBank/DDBJ databases">
        <authorList>
            <person name="Hornung B.V."/>
        </authorList>
    </citation>
    <scope>NUCLEOTIDE SEQUENCE</scope>
    <source>
        <strain evidence="4">INE</strain>
    </source>
</reference>
<dbReference type="InterPro" id="IPR014729">
    <property type="entry name" value="Rossmann-like_a/b/a_fold"/>
</dbReference>